<dbReference type="Proteomes" id="UP001527181">
    <property type="component" value="Unassembled WGS sequence"/>
</dbReference>
<evidence type="ECO:0000313" key="1">
    <source>
        <dbReference type="EMBL" id="MCY9762199.1"/>
    </source>
</evidence>
<proteinExistence type="predicted"/>
<comment type="caution">
    <text evidence="1">The sequence shown here is derived from an EMBL/GenBank/DDBJ whole genome shotgun (WGS) entry which is preliminary data.</text>
</comment>
<evidence type="ECO:0000313" key="2">
    <source>
        <dbReference type="Proteomes" id="UP001527181"/>
    </source>
</evidence>
<dbReference type="EMBL" id="JAMDNP010000032">
    <property type="protein sequence ID" value="MCY9762199.1"/>
    <property type="molecule type" value="Genomic_DNA"/>
</dbReference>
<dbReference type="Pfam" id="PF04985">
    <property type="entry name" value="Phage_tube"/>
    <property type="match status" value="1"/>
</dbReference>
<dbReference type="GeneID" id="94487076"/>
<accession>A0ABT4GZR6</accession>
<protein>
    <submittedName>
        <fullName evidence="1">Phage major tail tube protein</fullName>
    </submittedName>
</protein>
<reference evidence="1 2" key="1">
    <citation type="submission" date="2022-05" db="EMBL/GenBank/DDBJ databases">
        <title>Genome Sequencing of Bee-Associated Microbes.</title>
        <authorList>
            <person name="Dunlap C."/>
        </authorList>
    </citation>
    <scope>NUCLEOTIDE SEQUENCE [LARGE SCALE GENOMIC DNA]</scope>
    <source>
        <strain evidence="1 2">NRRL B-04010</strain>
    </source>
</reference>
<sequence>MPKQIPSVLTNFSAYRNGNEYLGAGDVDLPDLELATETISGAGIAGELDMPIFGQYGAMSVTINWRVLESSVFKLSRQESHQIDFRGSIQSYDVGSGKTTNVPVKVSIRSLPKTTSLGSLAPQSAMDSSNEMEIHYLKVIYDNQTVVEIDKFNYICIIDGVDYSAKIRANLGM</sequence>
<keyword evidence="2" id="KW-1185">Reference proteome</keyword>
<organism evidence="1 2">
    <name type="scientific">Paenibacillus alvei</name>
    <name type="common">Bacillus alvei</name>
    <dbReference type="NCBI Taxonomy" id="44250"/>
    <lineage>
        <taxon>Bacteria</taxon>
        <taxon>Bacillati</taxon>
        <taxon>Bacillota</taxon>
        <taxon>Bacilli</taxon>
        <taxon>Bacillales</taxon>
        <taxon>Paenibacillaceae</taxon>
        <taxon>Paenibacillus</taxon>
    </lineage>
</organism>
<gene>
    <name evidence="1" type="ORF">M5X12_16625</name>
</gene>
<dbReference type="RefSeq" id="WP_005542683.1">
    <property type="nucleotide sequence ID" value="NZ_JAKOBS010000031.1"/>
</dbReference>
<dbReference type="InterPro" id="IPR006498">
    <property type="entry name" value="Tail_tube"/>
</dbReference>
<name>A0ABT4GZR6_PAEAL</name>